<reference evidence="1 2" key="1">
    <citation type="journal article" date="2012" name="Int. J. Syst. Evol. Microbiol.">
        <title>Shewanella dokdonensis sp. nov., isolated from seawater.</title>
        <authorList>
            <person name="Sung H.R."/>
            <person name="Yoon J.H."/>
            <person name="Ghim S.Y."/>
        </authorList>
    </citation>
    <scope>NUCLEOTIDE SEQUENCE [LARGE SCALE GENOMIC DNA]</scope>
    <source>
        <strain evidence="1 2">DSM 23626</strain>
    </source>
</reference>
<dbReference type="SUPFAM" id="SSF54593">
    <property type="entry name" value="Glyoxalase/Bleomycin resistance protein/Dihydroxybiphenyl dioxygenase"/>
    <property type="match status" value="1"/>
</dbReference>
<dbReference type="RefSeq" id="WP_213681876.1">
    <property type="nucleotide sequence ID" value="NZ_CP074572.1"/>
</dbReference>
<accession>A0ABX8DF23</accession>
<dbReference type="PANTHER" id="PTHR37519">
    <property type="match status" value="1"/>
</dbReference>
<dbReference type="Gene3D" id="3.10.180.10">
    <property type="entry name" value="2,3-Dihydroxybiphenyl 1,2-Dioxygenase, domain 1"/>
    <property type="match status" value="1"/>
</dbReference>
<sequence length="191" mass="21138">MSQVVDYPTLQAAYADFAVKMQTFIHRLGLQVLTQCDHVAIRVNSQQLADDLRQHFLRDGELLSDKQINGRPILIIKLSQALSLGQYHIPCIELPYPKDKVYPEEGWEHIELVLPCGATDCTQLQQALLTQVPTLAPVFAGDDAIRIKYSSPAGAAERLPNPTIAFQWQGLCVKVHPHSIAAIIASENTSS</sequence>
<keyword evidence="2" id="KW-1185">Reference proteome</keyword>
<protein>
    <submittedName>
        <fullName evidence="1">VOC family protein</fullName>
    </submittedName>
</protein>
<name>A0ABX8DF23_9GAMM</name>
<evidence type="ECO:0000313" key="1">
    <source>
        <dbReference type="EMBL" id="QVK23236.1"/>
    </source>
</evidence>
<dbReference type="Pfam" id="PF06185">
    <property type="entry name" value="YecM"/>
    <property type="match status" value="1"/>
</dbReference>
<gene>
    <name evidence="1" type="ORF">KHX94_19740</name>
</gene>
<dbReference type="Proteomes" id="UP000676428">
    <property type="component" value="Chromosome"/>
</dbReference>
<proteinExistence type="predicted"/>
<dbReference type="InterPro" id="IPR029068">
    <property type="entry name" value="Glyas_Bleomycin-R_OHBP_Dase"/>
</dbReference>
<dbReference type="PANTHER" id="PTHR37519:SF1">
    <property type="entry name" value="DIHYDROXYBIPHENYL DIOXYGENASE DOMAIN-CONTAINING PROTEIN"/>
    <property type="match status" value="1"/>
</dbReference>
<dbReference type="EMBL" id="CP074572">
    <property type="protein sequence ID" value="QVK23236.1"/>
    <property type="molecule type" value="Genomic_DNA"/>
</dbReference>
<dbReference type="NCBIfam" id="NF008683">
    <property type="entry name" value="PRK11700.1-6"/>
    <property type="match status" value="1"/>
</dbReference>
<organism evidence="1 2">
    <name type="scientific">Shewanella dokdonensis</name>
    <dbReference type="NCBI Taxonomy" id="712036"/>
    <lineage>
        <taxon>Bacteria</taxon>
        <taxon>Pseudomonadati</taxon>
        <taxon>Pseudomonadota</taxon>
        <taxon>Gammaproteobacteria</taxon>
        <taxon>Alteromonadales</taxon>
        <taxon>Shewanellaceae</taxon>
        <taxon>Shewanella</taxon>
    </lineage>
</organism>
<dbReference type="InterPro" id="IPR010393">
    <property type="entry name" value="DUF991_YecM-like"/>
</dbReference>
<evidence type="ECO:0000313" key="2">
    <source>
        <dbReference type="Proteomes" id="UP000676428"/>
    </source>
</evidence>